<dbReference type="SUPFAM" id="SSF51905">
    <property type="entry name" value="FAD/NAD(P)-binding domain"/>
    <property type="match status" value="1"/>
</dbReference>
<organism evidence="5 6">
    <name type="scientific">Arthrobacter citreus</name>
    <dbReference type="NCBI Taxonomy" id="1670"/>
    <lineage>
        <taxon>Bacteria</taxon>
        <taxon>Bacillati</taxon>
        <taxon>Actinomycetota</taxon>
        <taxon>Actinomycetes</taxon>
        <taxon>Micrococcales</taxon>
        <taxon>Micrococcaceae</taxon>
        <taxon>Arthrobacter</taxon>
    </lineage>
</organism>
<evidence type="ECO:0000256" key="2">
    <source>
        <dbReference type="ARBA" id="ARBA00023002"/>
    </source>
</evidence>
<reference evidence="5 6" key="1">
    <citation type="submission" date="2024-04" db="EMBL/GenBank/DDBJ databases">
        <title>Arthrobacter sp. from Plains bison fecal sample.</title>
        <authorList>
            <person name="Ruzzini A."/>
        </authorList>
    </citation>
    <scope>NUCLEOTIDE SEQUENCE [LARGE SCALE GENOMIC DNA]</scope>
    <source>
        <strain evidence="5 6">EINP1</strain>
    </source>
</reference>
<dbReference type="RefSeq" id="WP_342024980.1">
    <property type="nucleotide sequence ID" value="NZ_CP151657.1"/>
</dbReference>
<dbReference type="PANTHER" id="PTHR48105">
    <property type="entry name" value="THIOREDOXIN REDUCTASE 1-RELATED-RELATED"/>
    <property type="match status" value="1"/>
</dbReference>
<gene>
    <name evidence="5" type="ORF">AAE021_07450</name>
</gene>
<evidence type="ECO:0000259" key="4">
    <source>
        <dbReference type="Pfam" id="PF07992"/>
    </source>
</evidence>
<keyword evidence="2" id="KW-0560">Oxidoreductase</keyword>
<dbReference type="Proteomes" id="UP001448858">
    <property type="component" value="Chromosome"/>
</dbReference>
<dbReference type="InterPro" id="IPR050097">
    <property type="entry name" value="Ferredoxin-NADP_redctase_2"/>
</dbReference>
<dbReference type="InterPro" id="IPR023753">
    <property type="entry name" value="FAD/NAD-binding_dom"/>
</dbReference>
<dbReference type="PRINTS" id="PR00368">
    <property type="entry name" value="FADPNR"/>
</dbReference>
<evidence type="ECO:0000313" key="5">
    <source>
        <dbReference type="EMBL" id="WZP17382.1"/>
    </source>
</evidence>
<feature type="domain" description="FAD/NAD(P)-binding" evidence="4">
    <location>
        <begin position="15"/>
        <end position="302"/>
    </location>
</feature>
<sequence>MSANENPSTSGAAEYDVVVIGGAAAGLSGALALVRARRSVAVVDAGDPRNAPAAHVHNYLGREGAAPGELYKVGRGEVAGYGGTLIAGEVSTVTRNPDGRFDVRLDDGRLLRARRVLASSGARDVLPDVAGLAEHWGTGVLHCPYCHGWEVQDQAIGILATDLGASVHQALLWRQWSDDVVLFLNGCGEPDHDQAGQLAARGIRVVNGKVAAVEGGPQLSGVRLDSGELVPRQAVVVFSRLSARAGYLADLGITPEEQFMGDLSIGTAVAADPMGATTVPGVYAAGNLVMPMMQVIGAAAAGLAAGAAINGDLMAEDTAAAVAAVRK</sequence>
<evidence type="ECO:0000256" key="1">
    <source>
        <dbReference type="ARBA" id="ARBA00022630"/>
    </source>
</evidence>
<protein>
    <submittedName>
        <fullName evidence="5">NAD(P)/FAD-dependent oxidoreductase</fullName>
    </submittedName>
</protein>
<proteinExistence type="predicted"/>
<dbReference type="Pfam" id="PF07992">
    <property type="entry name" value="Pyr_redox_2"/>
    <property type="match status" value="1"/>
</dbReference>
<keyword evidence="1" id="KW-0285">Flavoprotein</keyword>
<dbReference type="EMBL" id="CP151657">
    <property type="protein sequence ID" value="WZP17382.1"/>
    <property type="molecule type" value="Genomic_DNA"/>
</dbReference>
<evidence type="ECO:0000256" key="3">
    <source>
        <dbReference type="ARBA" id="ARBA00048132"/>
    </source>
</evidence>
<comment type="catalytic activity">
    <reaction evidence="3">
        <text>[thioredoxin]-dithiol + NADP(+) = [thioredoxin]-disulfide + NADPH + H(+)</text>
        <dbReference type="Rhea" id="RHEA:20345"/>
        <dbReference type="Rhea" id="RHEA-COMP:10698"/>
        <dbReference type="Rhea" id="RHEA-COMP:10700"/>
        <dbReference type="ChEBI" id="CHEBI:15378"/>
        <dbReference type="ChEBI" id="CHEBI:29950"/>
        <dbReference type="ChEBI" id="CHEBI:50058"/>
        <dbReference type="ChEBI" id="CHEBI:57783"/>
        <dbReference type="ChEBI" id="CHEBI:58349"/>
        <dbReference type="EC" id="1.8.1.9"/>
    </reaction>
</comment>
<evidence type="ECO:0000313" key="6">
    <source>
        <dbReference type="Proteomes" id="UP001448858"/>
    </source>
</evidence>
<keyword evidence="6" id="KW-1185">Reference proteome</keyword>
<dbReference type="PRINTS" id="PR00469">
    <property type="entry name" value="PNDRDTASEII"/>
</dbReference>
<dbReference type="Gene3D" id="3.50.50.60">
    <property type="entry name" value="FAD/NAD(P)-binding domain"/>
    <property type="match status" value="2"/>
</dbReference>
<name>A0ABZ2ZZV6_9MICC</name>
<accession>A0ABZ2ZZV6</accession>
<dbReference type="InterPro" id="IPR036188">
    <property type="entry name" value="FAD/NAD-bd_sf"/>
</dbReference>